<reference evidence="2" key="1">
    <citation type="submission" date="2016-09" db="EMBL/GenBank/DDBJ databases">
        <authorList>
            <person name="O'Sullivan L."/>
        </authorList>
    </citation>
    <scope>NUCLEOTIDE SEQUENCE [LARGE SCALE GENOMIC DNA]</scope>
</reference>
<accession>A0A1D8EXF3</accession>
<keyword evidence="2" id="KW-1185">Reference proteome</keyword>
<organism evidence="1 2">
    <name type="scientific">Campylobacter phage vB_CjeM_Los1</name>
    <dbReference type="NCBI Taxonomy" id="1904491"/>
    <lineage>
        <taxon>Viruses</taxon>
        <taxon>Duplodnaviria</taxon>
        <taxon>Heunggongvirae</taxon>
        <taxon>Uroviricota</taxon>
        <taxon>Caudoviricetes</taxon>
        <taxon>Connertonviridae</taxon>
        <taxon>Fletchervirus</taxon>
        <taxon>Fletchervirus Los1</taxon>
    </lineage>
</organism>
<evidence type="ECO:0000313" key="1">
    <source>
        <dbReference type="EMBL" id="AOT25902.1"/>
    </source>
</evidence>
<protein>
    <submittedName>
        <fullName evidence="1">Uncharacterized protein</fullName>
    </submittedName>
</protein>
<gene>
    <name evidence="1" type="ORF">LOS1_00081</name>
</gene>
<reference evidence="1 2" key="2">
    <citation type="submission" date="2016-10" db="EMBL/GenBank/DDBJ databases">
        <title>Genome analysis of vB_CjeM_Los1, a virulent Campylobacter bacteriophage isolated in the Republic of Ireland.</title>
        <authorList>
            <person name="Coffey A."/>
            <person name="McAuliffe O."/>
            <person name="Bolton D."/>
        </authorList>
    </citation>
    <scope>NUCLEOTIDE SEQUENCE [LARGE SCALE GENOMIC DNA]</scope>
</reference>
<dbReference type="Proteomes" id="UP000225069">
    <property type="component" value="Segment"/>
</dbReference>
<name>A0A1D8EXF3_9CAUD</name>
<dbReference type="EMBL" id="KX879627">
    <property type="protein sequence ID" value="AOT25902.1"/>
    <property type="molecule type" value="Genomic_DNA"/>
</dbReference>
<sequence>MKLIRTSENVLIHLNLFSKVIISTHHSEGHVECCFYEWTGNLVGNPSTTLIVLAVKEDCSDIDVEKVKVELENYLMNYILVFVESDKRVLDLKSEQFLSDILWRFPYLKLRETK</sequence>
<proteinExistence type="predicted"/>
<evidence type="ECO:0000313" key="2">
    <source>
        <dbReference type="Proteomes" id="UP000225069"/>
    </source>
</evidence>